<gene>
    <name evidence="1" type="ORF">FWILDA_LOCUS19033</name>
</gene>
<dbReference type="AlphaFoldDB" id="A0A9W4TDB1"/>
<comment type="caution">
    <text evidence="1">The sequence shown here is derived from an EMBL/GenBank/DDBJ whole genome shotgun (WGS) entry which is preliminary data.</text>
</comment>
<organism evidence="1 2">
    <name type="scientific">Funneliformis geosporum</name>
    <dbReference type="NCBI Taxonomy" id="1117311"/>
    <lineage>
        <taxon>Eukaryota</taxon>
        <taxon>Fungi</taxon>
        <taxon>Fungi incertae sedis</taxon>
        <taxon>Mucoromycota</taxon>
        <taxon>Glomeromycotina</taxon>
        <taxon>Glomeromycetes</taxon>
        <taxon>Glomerales</taxon>
        <taxon>Glomeraceae</taxon>
        <taxon>Funneliformis</taxon>
    </lineage>
</organism>
<evidence type="ECO:0000313" key="2">
    <source>
        <dbReference type="Proteomes" id="UP001153678"/>
    </source>
</evidence>
<evidence type="ECO:0000313" key="1">
    <source>
        <dbReference type="EMBL" id="CAI2199355.1"/>
    </source>
</evidence>
<reference evidence="1" key="1">
    <citation type="submission" date="2022-08" db="EMBL/GenBank/DDBJ databases">
        <authorList>
            <person name="Kallberg Y."/>
            <person name="Tangrot J."/>
            <person name="Rosling A."/>
        </authorList>
    </citation>
    <scope>NUCLEOTIDE SEQUENCE</scope>
    <source>
        <strain evidence="1">Wild A</strain>
    </source>
</reference>
<sequence length="51" mass="5702">MDENCEIVEIVSSQKGNDKIKVHGRAITILNDGSHYLQKYFNNTHAPQASS</sequence>
<accession>A0A9W4TDB1</accession>
<name>A0A9W4TDB1_9GLOM</name>
<dbReference type="Proteomes" id="UP001153678">
    <property type="component" value="Unassembled WGS sequence"/>
</dbReference>
<keyword evidence="2" id="KW-1185">Reference proteome</keyword>
<dbReference type="EMBL" id="CAMKVN010021049">
    <property type="protein sequence ID" value="CAI2199355.1"/>
    <property type="molecule type" value="Genomic_DNA"/>
</dbReference>
<feature type="non-terminal residue" evidence="1">
    <location>
        <position position="51"/>
    </location>
</feature>
<proteinExistence type="predicted"/>
<protein>
    <submittedName>
        <fullName evidence="1">6235_t:CDS:1</fullName>
    </submittedName>
</protein>